<evidence type="ECO:0000313" key="4">
    <source>
        <dbReference type="EMBL" id="RJP61702.1"/>
    </source>
</evidence>
<dbReference type="SUPFAM" id="SSF55729">
    <property type="entry name" value="Acyl-CoA N-acyltransferases (Nat)"/>
    <property type="match status" value="1"/>
</dbReference>
<dbReference type="EMBL" id="QZJZ01000010">
    <property type="protein sequence ID" value="RJP61702.1"/>
    <property type="molecule type" value="Genomic_DNA"/>
</dbReference>
<feature type="chain" id="PRO_5017177483" evidence="2">
    <location>
        <begin position="24"/>
        <end position="2149"/>
    </location>
</feature>
<proteinExistence type="predicted"/>
<dbReference type="Proteomes" id="UP000266426">
    <property type="component" value="Unassembled WGS sequence"/>
</dbReference>
<dbReference type="Gene3D" id="3.40.630.30">
    <property type="match status" value="1"/>
</dbReference>
<comment type="caution">
    <text evidence="4">The sequence shown here is derived from an EMBL/GenBank/DDBJ whole genome shotgun (WGS) entry which is preliminary data.</text>
</comment>
<feature type="compositionally biased region" description="Polar residues" evidence="1">
    <location>
        <begin position="1669"/>
        <end position="1679"/>
    </location>
</feature>
<evidence type="ECO:0000259" key="3">
    <source>
        <dbReference type="PROSITE" id="PS51186"/>
    </source>
</evidence>
<dbReference type="GO" id="GO:0016747">
    <property type="term" value="F:acyltransferase activity, transferring groups other than amino-acyl groups"/>
    <property type="evidence" value="ECO:0007669"/>
    <property type="project" value="InterPro"/>
</dbReference>
<accession>A0A3A4RAP3</accession>
<gene>
    <name evidence="4" type="ORF">C4541_01505</name>
</gene>
<feature type="region of interest" description="Disordered" evidence="1">
    <location>
        <begin position="1660"/>
        <end position="1685"/>
    </location>
</feature>
<sequence length="2149" mass="244293">MKAKKYFYTFCTILFLITYCAFSQNTINHSYGEEPAISSRSETAYEPSLREILDTRSYSLIDWYKGNSNVFILNIQDFHGNYATQKKYSALFESLIKSNHTFNIKYIAVEGASGIIDTTTASTYPDEATRNEVANQFLNRGFISGIEYYSITADDAPPIIGIDDASLYRKNAELFLRLQDENSEEIKRASAFMSFVQQESAVVINTILSEDERIIVTAFTEWVTSRISSLEYLQQISTVKHGSGLIPRYASLDRLRHAVKLQTEIMYDQLEREKLEFLHSVHAIILPDEYNELSKNIMRASVGSIASDAVYAKISEIAERYSLSLDTYPTITSMTIISKAFSSVTEQELRKDLFSFTTELVSSVPGHHQSITDILAYVRMTAVIDAVTQTRASREEYDFYKSQFESASAEKLLDTFKNITGKDLFEGTNDTELRNVDYILSMADQFYQEALKRDQLLLENSLRVNQKLNGKTIVMVTGGFHSDGIAALLKERSISYAIIRPYLGAGSLESNYKSLMFNQTPAFDHILSALPGMLMPSSNFRNILYPANKAVLLAKWIIISEAINLARESQKQILTAEYLASSITAHQTKWLEELRSELDSRYKPLITAGIATPKDIDVEFERFREILNAIEFDRNAYAVYNLIPIVIHGETPHRIILSVSPDSTVTPQLPDFIDLLDDYKNPYYHFRIWNEAELEHYTRLSDIIESKDLELSTEARQNILVLMDLFGLETVDQLIEDMPSSALNSLLESLPDYEELKQFVTMAGHENATELLIWDPQGFFNLVYTFENIDDTELQTNYIELLLSQRPSYQNGAGKMPEFVIQQASLYDVDEWMQYGIPRTFSREHWESADTNDFFYKAMAANGTVIGLISARIAEGHNLVYVDFLETCSTVQHKGIGTALIKSIVAESLRSGFDGSVALDPQFGSKPFYTKLGFIEQTKGNTYLLLPEENALKLLGSPEDIKRESKVKIDEQRLAEIASLPQLQIIEQIIPLFQRYNSLTNDNKLLLISQLMAVYNLNQEQALNELYMMLSSPSVFTNKLTELYDLMMDTWITSQETTDELPNAVIRPTLGQLPDEMQVTFPLFHPKYTSVLFSLIELNKTTSPTSFDAPLRDTPSALKFIRYMLQQNALFMDVVAVPENDPRISGKTATLEDNILYINENATRAELWFYLPHEISHLFKNETAARLHDADNINHLKNIAKTLREVAVQLPVGERKDMLIQMSSAVMKHALSFELDIHTAYMQLTTPGKNILRNNNLPYFDTENELYLASIAGAASRLREPVTDLKLFSEIEKLAADASVSVDQLTARVNRIVTRKIINNSLEQIKPYQNDIDEIIQNWLKKQIKHRLWHFTTHAMPRDLRPFVTTSSRELGYLDINDIRTRIVAHIRSIEDPKAKADFEEIVAKWLKRLISDNIKSLNLPSDLRSALNDGCSNCLGYAKLYRALGFQFGLNIEVTLYYYETNDVPHLHAANLVLLSDGHRYLTDIGDLTQYSPPSHVCVQLESSTGLTPATITMQDYLIHSRIIRGVPEEYVSAFGYSNKAYDLFVYDSRVEQAFHAISKAYALAPGNPYIASNMAEISFSHWKRSLTSLGIQPSQEELLDKLRELYEQYQLHINSMESLNNYYKAQLKSAARIAKVEMVNPINGGNGNFRFPLYQNVQKKQEPAETAETQKPQTPSQPVDRETAAKNDAMALDHLQRMGEMNRIAHGITPTQQGSKTENALFQYKVNQLLGTGIDYNTARSLIQTGAALQKMIEQQQFQQVNARLTGLDPHFAERIMIEFPYIMAYLLEIYPEWWKGKELRELARQHRLTEEVKAMVRKQMTTVTATQSSQDRDNIRRPYEFNPLWTIARDRAKLLNSLERAYEQDRITDQQYRAIYSLLTADSPVSKESLSYEQRRVLFGKEDEIPVPGGLSVSNNFILGDTFIDVPKTTEFSTYASFLTTLVDEHPQELALVLNDMDQEPFLAGIVAARKGKSFSRAHADARGGLSSVADDLLSSISGDQIESSLESISESGYIRVFLEELFTSNILRKDIQAFVRSVQEKGILSPQEKTMFAYFNNYYITGDENTKSFRDGITLVEQLFRIDNDVRDQLTALQAQLRDADPGKFLFALITSTYYDASGTLVSPTQPASALRGYSVRRDLLEQAL</sequence>
<evidence type="ECO:0000313" key="5">
    <source>
        <dbReference type="Proteomes" id="UP000266426"/>
    </source>
</evidence>
<evidence type="ECO:0000256" key="1">
    <source>
        <dbReference type="SAM" id="MobiDB-lite"/>
    </source>
</evidence>
<reference evidence="4 5" key="1">
    <citation type="journal article" date="2017" name="ISME J.">
        <title>Energy and carbon metabolisms in a deep terrestrial subsurface fluid microbial community.</title>
        <authorList>
            <person name="Momper L."/>
            <person name="Jungbluth S.P."/>
            <person name="Lee M.D."/>
            <person name="Amend J.P."/>
        </authorList>
    </citation>
    <scope>NUCLEOTIDE SEQUENCE [LARGE SCALE GENOMIC DNA]</scope>
    <source>
        <strain evidence="4">SURF_26</strain>
    </source>
</reference>
<dbReference type="InterPro" id="IPR000182">
    <property type="entry name" value="GNAT_dom"/>
</dbReference>
<dbReference type="CDD" id="cd04301">
    <property type="entry name" value="NAT_SF"/>
    <property type="match status" value="1"/>
</dbReference>
<protein>
    <submittedName>
        <fullName evidence="4">GNAT family N-acetyltransferase</fullName>
    </submittedName>
</protein>
<keyword evidence="4" id="KW-0808">Transferase</keyword>
<feature type="signal peptide" evidence="2">
    <location>
        <begin position="1"/>
        <end position="23"/>
    </location>
</feature>
<name>A0A3A4RAP3_9BACT</name>
<keyword evidence="2" id="KW-0732">Signal</keyword>
<dbReference type="Pfam" id="PF00583">
    <property type="entry name" value="Acetyltransf_1"/>
    <property type="match status" value="1"/>
</dbReference>
<dbReference type="PROSITE" id="PS51186">
    <property type="entry name" value="GNAT"/>
    <property type="match status" value="1"/>
</dbReference>
<organism evidence="4 5">
    <name type="scientific">Candidatus Auribacter fodinae</name>
    <dbReference type="NCBI Taxonomy" id="2093366"/>
    <lineage>
        <taxon>Bacteria</taxon>
        <taxon>Pseudomonadati</taxon>
        <taxon>Candidatus Auribacterota</taxon>
        <taxon>Candidatus Auribacteria</taxon>
        <taxon>Candidatus Auribacterales</taxon>
        <taxon>Candidatus Auribacteraceae</taxon>
        <taxon>Candidatus Auribacter</taxon>
    </lineage>
</organism>
<feature type="domain" description="N-acetyltransferase" evidence="3">
    <location>
        <begin position="816"/>
        <end position="953"/>
    </location>
</feature>
<dbReference type="InterPro" id="IPR016181">
    <property type="entry name" value="Acyl_CoA_acyltransferase"/>
</dbReference>
<evidence type="ECO:0000256" key="2">
    <source>
        <dbReference type="SAM" id="SignalP"/>
    </source>
</evidence>